<evidence type="ECO:0000256" key="1">
    <source>
        <dbReference type="SAM" id="MobiDB-lite"/>
    </source>
</evidence>
<evidence type="ECO:0000313" key="3">
    <source>
        <dbReference type="Proteomes" id="UP000076088"/>
    </source>
</evidence>
<dbReference type="AlphaFoldDB" id="A0AAC9AYW5"/>
<proteinExistence type="predicted"/>
<keyword evidence="2" id="KW-0614">Plasmid</keyword>
<gene>
    <name evidence="2" type="ORF">ATM17_30120</name>
</gene>
<feature type="compositionally biased region" description="Low complexity" evidence="1">
    <location>
        <begin position="121"/>
        <end position="130"/>
    </location>
</feature>
<accession>A0AAC9AYW5</accession>
<organism evidence="2 3">
    <name type="scientific">Sphingopyxis macrogoltabida</name>
    <name type="common">Sphingomonas macrogoltabidus</name>
    <dbReference type="NCBI Taxonomy" id="33050"/>
    <lineage>
        <taxon>Bacteria</taxon>
        <taxon>Pseudomonadati</taxon>
        <taxon>Pseudomonadota</taxon>
        <taxon>Alphaproteobacteria</taxon>
        <taxon>Sphingomonadales</taxon>
        <taxon>Sphingomonadaceae</taxon>
        <taxon>Sphingopyxis</taxon>
    </lineage>
</organism>
<dbReference type="InterPro" id="IPR014118">
    <property type="entry name" value="T4SS_TraV"/>
</dbReference>
<name>A0AAC9AYW5_SPHMC</name>
<dbReference type="Pfam" id="PF09676">
    <property type="entry name" value="TraV"/>
    <property type="match status" value="1"/>
</dbReference>
<feature type="compositionally biased region" description="Low complexity" evidence="1">
    <location>
        <begin position="163"/>
        <end position="201"/>
    </location>
</feature>
<dbReference type="EMBL" id="CP013345">
    <property type="protein sequence ID" value="AMU92517.1"/>
    <property type="molecule type" value="Genomic_DNA"/>
</dbReference>
<protein>
    <recommendedName>
        <fullName evidence="4">Conjugal transfer protein TraV</fullName>
    </recommendedName>
</protein>
<evidence type="ECO:0000313" key="2">
    <source>
        <dbReference type="EMBL" id="AMU92517.1"/>
    </source>
</evidence>
<feature type="region of interest" description="Disordered" evidence="1">
    <location>
        <begin position="121"/>
        <end position="145"/>
    </location>
</feature>
<geneLocation type="plasmid" evidence="2 3">
    <name>unnamed1</name>
</geneLocation>
<feature type="region of interest" description="Disordered" evidence="1">
    <location>
        <begin position="18"/>
        <end position="37"/>
    </location>
</feature>
<reference evidence="3" key="1">
    <citation type="submission" date="2015-11" db="EMBL/GenBank/DDBJ databases">
        <title>Complete genome sequence of a polyethylene-glycol degrader Sphingopyxis macrogoltabida 203N (NBRC 111659).</title>
        <authorList>
            <person name="Yoshiyuki O."/>
            <person name="Shouta N."/>
            <person name="Nagata Y."/>
            <person name="Numata M."/>
            <person name="Tsuchikane K."/>
            <person name="Hosoyama A."/>
            <person name="Yamazoe A."/>
            <person name="Tsuda M."/>
            <person name="Fujita N."/>
            <person name="Kawai F."/>
        </authorList>
    </citation>
    <scope>NUCLEOTIDE SEQUENCE [LARGE SCALE GENOMIC DNA]</scope>
    <source>
        <strain evidence="3">203N</strain>
        <plasmid evidence="3">unnamed1</plasmid>
    </source>
</reference>
<sequence>MCAPSGTIDDRALASIAGGEEGGDFVPAASEPGLGESVATRVARAQPVRPAPGDPARTRERVLRIVFQPYIDDRGRLHEATAVHAVVATGDWQQAVVPMQANARASGGIMGFVSLADAVDQADPPQAGDARPSNSLPSADAVAAARARKTDPLGAIKADVSDRLAPAATRAPAAAARAKPDPLARAAMDSVARGAAEAGARPGKQGASAPGFPASVEKDD</sequence>
<evidence type="ECO:0008006" key="4">
    <source>
        <dbReference type="Google" id="ProtNLM"/>
    </source>
</evidence>
<dbReference type="RefSeq" id="WP_054734404.1">
    <property type="nucleotide sequence ID" value="NZ_CP013345.1"/>
</dbReference>
<reference evidence="2 3" key="2">
    <citation type="journal article" date="2016" name="Genome Announc.">
        <title>Complete Genome Sequence of Sphingopyxis macrogoltabida Strain 203N (NBRC 111659), a Polyethylene Glycol Degrader.</title>
        <authorList>
            <person name="Ohtsubo Y."/>
            <person name="Nonoyama S."/>
            <person name="Nagata Y."/>
            <person name="Numata M."/>
            <person name="Tsuchikane K."/>
            <person name="Hosoyama A."/>
            <person name="Yamazoe A."/>
            <person name="Tsuda M."/>
            <person name="Fujita N."/>
            <person name="Kawai F."/>
        </authorList>
    </citation>
    <scope>NUCLEOTIDE SEQUENCE [LARGE SCALE GENOMIC DNA]</scope>
    <source>
        <strain evidence="2 3">203N</strain>
    </source>
</reference>
<feature type="region of interest" description="Disordered" evidence="1">
    <location>
        <begin position="161"/>
        <end position="220"/>
    </location>
</feature>
<dbReference type="Proteomes" id="UP000076088">
    <property type="component" value="Plasmid unnamed1"/>
</dbReference>
<keyword evidence="3" id="KW-1185">Reference proteome</keyword>